<keyword evidence="1" id="KW-1185">Reference proteome</keyword>
<name>A0A0N5ASD3_9BILA</name>
<dbReference type="AlphaFoldDB" id="A0A0N5ASD3"/>
<proteinExistence type="predicted"/>
<dbReference type="Proteomes" id="UP000046393">
    <property type="component" value="Unplaced"/>
</dbReference>
<accession>A0A0N5ASD3</accession>
<evidence type="ECO:0000313" key="2">
    <source>
        <dbReference type="WBParaSite" id="SMUV_0000769301-mRNA-1"/>
    </source>
</evidence>
<evidence type="ECO:0000313" key="1">
    <source>
        <dbReference type="Proteomes" id="UP000046393"/>
    </source>
</evidence>
<reference evidence="2" key="1">
    <citation type="submission" date="2017-02" db="UniProtKB">
        <authorList>
            <consortium name="WormBaseParasite"/>
        </authorList>
    </citation>
    <scope>IDENTIFICATION</scope>
</reference>
<organism evidence="1 2">
    <name type="scientific">Syphacia muris</name>
    <dbReference type="NCBI Taxonomy" id="451379"/>
    <lineage>
        <taxon>Eukaryota</taxon>
        <taxon>Metazoa</taxon>
        <taxon>Ecdysozoa</taxon>
        <taxon>Nematoda</taxon>
        <taxon>Chromadorea</taxon>
        <taxon>Rhabditida</taxon>
        <taxon>Spirurina</taxon>
        <taxon>Oxyuridomorpha</taxon>
        <taxon>Oxyuroidea</taxon>
        <taxon>Oxyuridae</taxon>
        <taxon>Syphacia</taxon>
    </lineage>
</organism>
<dbReference type="WBParaSite" id="SMUV_0000769301-mRNA-1">
    <property type="protein sequence ID" value="SMUV_0000769301-mRNA-1"/>
    <property type="gene ID" value="SMUV_0000769301"/>
</dbReference>
<sequence length="351" mass="40896">MLSSHQMLNMLTRLWISVDCDVYIIDDGFQKRPFSEVIENQLPFVDLTDHYRFITEANNEKLRTSEFNVSKRRDEIVGEARKNDVFQPIPFDCKTTRQILSYFRIESLRITVNKRNAGVGQRDNKLVEVLHFLSTYCGGLHIRSLVLCSENAEKPWCLGLQSLRFLEQLRPLERLKICNIVELTDAALSAPETRSMELCFSSQKAFSKGLHILIPPAQSFGSMLDVFINSHIENQFFEFYVEKPNFLASISAEDIYLFIRKWQTLEPIWLFKKIAFNCRTAVHELRSCLPHIIIPQDQSTDREPQAIFRYGHISDKSHALDISYEHKQISTLWVFRVVDEASCDHVIQYPQ</sequence>
<protein>
    <submittedName>
        <fullName evidence="2">FBA_2 domain-containing protein</fullName>
    </submittedName>
</protein>